<evidence type="ECO:0000313" key="1">
    <source>
        <dbReference type="EMBL" id="OGY44977.1"/>
    </source>
</evidence>
<dbReference type="STRING" id="1797532.A2729_01795"/>
<dbReference type="EMBL" id="MHIB01000008">
    <property type="protein sequence ID" value="OGY44977.1"/>
    <property type="molecule type" value="Genomic_DNA"/>
</dbReference>
<name>A0A1G1Y089_9BACT</name>
<proteinExistence type="predicted"/>
<reference evidence="1 2" key="1">
    <citation type="journal article" date="2016" name="Nat. Commun.">
        <title>Thousands of microbial genomes shed light on interconnected biogeochemical processes in an aquifer system.</title>
        <authorList>
            <person name="Anantharaman K."/>
            <person name="Brown C.T."/>
            <person name="Hug L.A."/>
            <person name="Sharon I."/>
            <person name="Castelle C.J."/>
            <person name="Probst A.J."/>
            <person name="Thomas B.C."/>
            <person name="Singh A."/>
            <person name="Wilkins M.J."/>
            <person name="Karaoz U."/>
            <person name="Brodie E.L."/>
            <person name="Williams K.H."/>
            <person name="Hubbard S.S."/>
            <person name="Banfield J.F."/>
        </authorList>
    </citation>
    <scope>NUCLEOTIDE SEQUENCE [LARGE SCALE GENOMIC DNA]</scope>
</reference>
<protein>
    <submittedName>
        <fullName evidence="1">Uncharacterized protein</fullName>
    </submittedName>
</protein>
<dbReference type="Proteomes" id="UP000178930">
    <property type="component" value="Unassembled WGS sequence"/>
</dbReference>
<organism evidence="1 2">
    <name type="scientific">Candidatus Buchananbacteria bacterium RIFCSPHIGHO2_01_FULL_39_14</name>
    <dbReference type="NCBI Taxonomy" id="1797532"/>
    <lineage>
        <taxon>Bacteria</taxon>
        <taxon>Candidatus Buchananiibacteriota</taxon>
    </lineage>
</organism>
<sequence length="86" mass="10245">MLNKLKKSADQKILAKIKSLKNLKIKIIPKNQADFFTHSKFRIVDPYFIKNNKLIKVSLVDKNYRKKINQWANKAKKDFWIKILNS</sequence>
<comment type="caution">
    <text evidence="1">The sequence shown here is derived from an EMBL/GenBank/DDBJ whole genome shotgun (WGS) entry which is preliminary data.</text>
</comment>
<evidence type="ECO:0000313" key="2">
    <source>
        <dbReference type="Proteomes" id="UP000178930"/>
    </source>
</evidence>
<dbReference type="AlphaFoldDB" id="A0A1G1Y089"/>
<gene>
    <name evidence="1" type="ORF">A2729_01795</name>
</gene>
<accession>A0A1G1Y089</accession>